<accession>A0AB36EFA6</accession>
<dbReference type="Proteomes" id="UP000093451">
    <property type="component" value="Unassembled WGS sequence"/>
</dbReference>
<comment type="caution">
    <text evidence="1">The sequence shown here is derived from an EMBL/GenBank/DDBJ whole genome shotgun (WGS) entry which is preliminary data.</text>
</comment>
<protein>
    <submittedName>
        <fullName evidence="1">Uncharacterized protein</fullName>
    </submittedName>
</protein>
<sequence length="69" mass="7480">MNRPGETRSGPVPDYKRYTRLSTVASSGAMKTACLSKPFFAKFAEGLANSENTFYVTPRGAGSAFDVRL</sequence>
<evidence type="ECO:0000313" key="1">
    <source>
        <dbReference type="EMBL" id="OCJ34591.1"/>
    </source>
</evidence>
<gene>
    <name evidence="1" type="ORF">A6U91_12055</name>
</gene>
<organism evidence="1 2">
    <name type="scientific">Agrobacterium tumefaciens</name>
    <dbReference type="NCBI Taxonomy" id="358"/>
    <lineage>
        <taxon>Bacteria</taxon>
        <taxon>Pseudomonadati</taxon>
        <taxon>Pseudomonadota</taxon>
        <taxon>Alphaproteobacteria</taxon>
        <taxon>Hyphomicrobiales</taxon>
        <taxon>Rhizobiaceae</taxon>
        <taxon>Rhizobium/Agrobacterium group</taxon>
        <taxon>Agrobacterium</taxon>
        <taxon>Agrobacterium tumefaciens complex</taxon>
    </lineage>
</organism>
<evidence type="ECO:0000313" key="2">
    <source>
        <dbReference type="Proteomes" id="UP000093451"/>
    </source>
</evidence>
<name>A0AB36EFA6_AGRTU</name>
<proteinExistence type="predicted"/>
<dbReference type="EMBL" id="LXKT01000024">
    <property type="protein sequence ID" value="OCJ34591.1"/>
    <property type="molecule type" value="Genomic_DNA"/>
</dbReference>
<reference evidence="1 2" key="1">
    <citation type="journal article" date="2016" name="PeerJ">
        <title>Gall-ID: tools for genotyping gall-causing phytopathogenic bacteria.</title>
        <authorList>
            <person name="Davis E.W.II."/>
            <person name="Weisberg A.J."/>
            <person name="Tabima J.F."/>
            <person name="Grunwald N.J."/>
            <person name="Chang J.H."/>
        </authorList>
    </citation>
    <scope>NUCLEOTIDE SEQUENCE [LARGE SCALE GENOMIC DNA]</scope>
    <source>
        <strain evidence="1 2">N2/73</strain>
    </source>
</reference>
<dbReference type="AlphaFoldDB" id="A0AB36EFA6"/>